<dbReference type="STRING" id="573508.A0A1E3B7N4"/>
<organism evidence="3 4">
    <name type="scientific">Aspergillus cristatus</name>
    <name type="common">Chinese Fuzhuan brick tea-fermentation fungus</name>
    <name type="synonym">Eurotium cristatum</name>
    <dbReference type="NCBI Taxonomy" id="573508"/>
    <lineage>
        <taxon>Eukaryota</taxon>
        <taxon>Fungi</taxon>
        <taxon>Dikarya</taxon>
        <taxon>Ascomycota</taxon>
        <taxon>Pezizomycotina</taxon>
        <taxon>Eurotiomycetes</taxon>
        <taxon>Eurotiomycetidae</taxon>
        <taxon>Eurotiales</taxon>
        <taxon>Aspergillaceae</taxon>
        <taxon>Aspergillus</taxon>
        <taxon>Aspergillus subgen. Aspergillus</taxon>
    </lineage>
</organism>
<dbReference type="VEuPathDB" id="FungiDB:SI65_07342"/>
<evidence type="ECO:0000313" key="4">
    <source>
        <dbReference type="Proteomes" id="UP000094569"/>
    </source>
</evidence>
<evidence type="ECO:0000259" key="2">
    <source>
        <dbReference type="Pfam" id="PF01693"/>
    </source>
</evidence>
<reference evidence="3 4" key="1">
    <citation type="journal article" date="2016" name="BMC Genomics">
        <title>Comparative genomic and transcriptomic analyses of the Fuzhuan brick tea-fermentation fungus Aspergillus cristatus.</title>
        <authorList>
            <person name="Ge Y."/>
            <person name="Wang Y."/>
            <person name="Liu Y."/>
            <person name="Tan Y."/>
            <person name="Ren X."/>
            <person name="Zhang X."/>
            <person name="Hyde K.D."/>
            <person name="Liu Y."/>
            <person name="Liu Z."/>
        </authorList>
    </citation>
    <scope>NUCLEOTIDE SEQUENCE [LARGE SCALE GENOMIC DNA]</scope>
    <source>
        <strain evidence="3 4">GZAAS20.1005</strain>
    </source>
</reference>
<gene>
    <name evidence="3" type="ORF">SI65_07342</name>
</gene>
<comment type="caution">
    <text evidence="3">The sequence shown here is derived from an EMBL/GenBank/DDBJ whole genome shotgun (WGS) entry which is preliminary data.</text>
</comment>
<feature type="domain" description="Ribonuclease H1 N-terminal" evidence="2">
    <location>
        <begin position="4"/>
        <end position="48"/>
    </location>
</feature>
<dbReference type="OrthoDB" id="407198at2759"/>
<dbReference type="Pfam" id="PF01693">
    <property type="entry name" value="Cauli_VI"/>
    <property type="match status" value="2"/>
</dbReference>
<dbReference type="InterPro" id="IPR011320">
    <property type="entry name" value="RNase_H1_N"/>
</dbReference>
<dbReference type="InterPro" id="IPR037056">
    <property type="entry name" value="RNase_H1_N_sf"/>
</dbReference>
<evidence type="ECO:0000256" key="1">
    <source>
        <dbReference type="SAM" id="MobiDB-lite"/>
    </source>
</evidence>
<keyword evidence="4" id="KW-1185">Reference proteome</keyword>
<name>A0A1E3B7N4_ASPCR</name>
<protein>
    <recommendedName>
        <fullName evidence="2">Ribonuclease H1 N-terminal domain-containing protein</fullName>
    </recommendedName>
</protein>
<dbReference type="Gene3D" id="3.40.970.10">
    <property type="entry name" value="Ribonuclease H1, N-terminal domain"/>
    <property type="match status" value="2"/>
</dbReference>
<sequence>MSRKYYAVYTGRVDKPTIYSSWAQAHPRVIQCKNEYKEFKTRQDAINWLVGEMQATNIHDATEDGDMVRSSSSSPSPSKKKYYAVAYGRQTGVFHNWEDAKGATSGFTSACHESFRTEHEAKQFIEDWREACADVWRLEIRRGLNDGWKPEDLAVDISKIMAKEGVLVESACKKFEELDIAGKNGGIKSESLV</sequence>
<dbReference type="AlphaFoldDB" id="A0A1E3B7N4"/>
<evidence type="ECO:0000313" key="3">
    <source>
        <dbReference type="EMBL" id="ODM16944.1"/>
    </source>
</evidence>
<feature type="region of interest" description="Disordered" evidence="1">
    <location>
        <begin position="60"/>
        <end position="79"/>
    </location>
</feature>
<dbReference type="InterPro" id="IPR009027">
    <property type="entry name" value="Ribosomal_bL9/RNase_H1_N"/>
</dbReference>
<dbReference type="Proteomes" id="UP000094569">
    <property type="component" value="Unassembled WGS sequence"/>
</dbReference>
<dbReference type="SUPFAM" id="SSF55658">
    <property type="entry name" value="L9 N-domain-like"/>
    <property type="match status" value="2"/>
</dbReference>
<proteinExistence type="predicted"/>
<accession>A0A1E3B7N4</accession>
<dbReference type="EMBL" id="JXNT01000009">
    <property type="protein sequence ID" value="ODM16944.1"/>
    <property type="molecule type" value="Genomic_DNA"/>
</dbReference>
<feature type="domain" description="Ribonuclease H1 N-terminal" evidence="2">
    <location>
        <begin position="81"/>
        <end position="124"/>
    </location>
</feature>